<comment type="caution">
    <text evidence="1">The sequence shown here is derived from an EMBL/GenBank/DDBJ whole genome shotgun (WGS) entry which is preliminary data.</text>
</comment>
<evidence type="ECO:0000313" key="2">
    <source>
        <dbReference type="Proteomes" id="UP000886674"/>
    </source>
</evidence>
<proteinExistence type="predicted"/>
<evidence type="ECO:0008006" key="3">
    <source>
        <dbReference type="Google" id="ProtNLM"/>
    </source>
</evidence>
<dbReference type="EMBL" id="JAEPCR010000008">
    <property type="protein sequence ID" value="MCG7977150.1"/>
    <property type="molecule type" value="Genomic_DNA"/>
</dbReference>
<protein>
    <recommendedName>
        <fullName evidence="3">LysM domain-containing protein</fullName>
    </recommendedName>
</protein>
<reference evidence="1" key="1">
    <citation type="journal article" date="2021" name="Proc. Natl. Acad. Sci. U.S.A.">
        <title>Global biogeography of chemosynthetic symbionts reveals both localized and globally distributed symbiont groups. .</title>
        <authorList>
            <person name="Osvatic J.T."/>
            <person name="Wilkins L.G.E."/>
            <person name="Leibrecht L."/>
            <person name="Leray M."/>
            <person name="Zauner S."/>
            <person name="Polzin J."/>
            <person name="Camacho Y."/>
            <person name="Gros O."/>
            <person name="van Gils J.A."/>
            <person name="Eisen J.A."/>
            <person name="Petersen J.M."/>
            <person name="Yuen B."/>
        </authorList>
    </citation>
    <scope>NUCLEOTIDE SEQUENCE</scope>
    <source>
        <strain evidence="1">MAGclacostrist055</strain>
    </source>
</reference>
<accession>A0A9E4NI25</accession>
<evidence type="ECO:0000313" key="1">
    <source>
        <dbReference type="EMBL" id="MCG7977150.1"/>
    </source>
</evidence>
<dbReference type="Proteomes" id="UP000886674">
    <property type="component" value="Unassembled WGS sequence"/>
</dbReference>
<gene>
    <name evidence="1" type="ORF">JAY77_03240</name>
</gene>
<organism evidence="1 2">
    <name type="scientific">Candidatus Thiodiazotropha taylori</name>
    <dbReference type="NCBI Taxonomy" id="2792791"/>
    <lineage>
        <taxon>Bacteria</taxon>
        <taxon>Pseudomonadati</taxon>
        <taxon>Pseudomonadota</taxon>
        <taxon>Gammaproteobacteria</taxon>
        <taxon>Chromatiales</taxon>
        <taxon>Sedimenticolaceae</taxon>
        <taxon>Candidatus Thiodiazotropha</taxon>
    </lineage>
</organism>
<name>A0A9E4NI25_9GAMM</name>
<sequence>MAMMERYRGTIGYVVGDVLSAPDGYLLTIFIPKTDPTDNSSFRSIGDAISAGGVFVQYLKAYANVGVGDLDALFRATRSRLQREPVPVAFAQMKNETDVLFSIYHDGNWNQQSSSPQDFLHLGELRLTPRQGKRIGQSATDTNGLQLGEFIVRKKSVAPNFRTVVEATINLQTGMLQFDLKTDKTFFEAFTPSQPFVAAVRYSGRGNKTIKSETIDVSVFDVDAIGNQTFTLSAVLDLYPHLGLNYNRRELTEIYKDRARFEIKASRNRPDNVLKFMSADTLGYQLETEIGLLGKQYLQFHPLPNLVRHQPDNPLEDFNVVTWKAGLVPVGTYPVLAIADGKERDRRIKLGPSNTEILEIHEMGGDSAMSFNFAIDAPPVTAKGREGTGNFVRRSLIRFAEEANTPQAIIDDIKDGDALSSEFVGVWAGVDDLGFPTGSKTVISPMQTVSRGLIGPVYSAQPDGLVRFSTISKNAVDDIALGYEREIINSQELDSIPFTFLTGIPNQPMGPGTKPSDLESELAKHRFDLRNHDGDSPLQSVKAEPPGVFNNKDVFDVTPQGFEVQVKNGIRKYTLAKTEQEGKDLRFEANVTFPGLQGIFQQNEFLMVLPTVSVIKPNGGAIAGVELSTKVQLGDWGFELDIRDVPYPDTSTEPEEENNNSVIILKYRKGTVEDLLKQPHLWNNKRYLSQAWIDNAKEAADLWIQKVKKREDDRAFEIIRRVISDPEWTGVLLINPVIDLNALPTSLQGLVAGINLDLFRGHHLGFTQNKIQSVRGEGPRIEKSSLFGLIDYEDNTDFVRVDEGGTKNAFDFKVQKLQVLFSNSEVKDFACMLKVRMPNFFKEELDKAEGGPDLPPTQSEETNDKIVFGILGRYVAFIGSDGKKVGRYSFIYSEGINLLHKKSEIFEKITIDRIELRTTETRSLPVDQTEEADEKKEIKTELVTDTTIKFKEGIGGEVLSDVFGFEALGLNGVSIPFSVVVERIGAAWKTSDWGPVAKLIFNGISLETDPDRRRDNSLFKNLPIKFRAFRFFDSGKLLGDLDFMTLWPQEDNSPPARFEYGLEWDVDFGSLLKLLGFDADIKGSLLAGWLPDVPHPNGFAVGIRFDDMGGKRLDLSLGSALRIQAGYFDIFNTRRDNESQTYMVASKLLVTIFGQKLPPGEEDKFGLLLAPNSADPLNGPLGWLTTLYTPDLGFIEDFTLALGQRLQYIGGAANTPSDIIEELKDLTHFEMPENVKDPEERLNISKQYRKELEKTLKYNAENEWLIGLAGSAADELIRGYAVYNPPSLYGGEVGIKDLLDISVLYQQETPQIGVYTGTLTLSESLQTIDFGAVLIQLPRIIVKIDTDGGYAIIIGLNLDKPDDFSNAAGAEIGIFKGDGGFMYANINGAAIKDIPRFGNSAYPDAVGIPMFSPVTKIVVAARGGLGKSFKKFILTASASITVYGILSGTWGKLNSKGFTGSQNLENAYLAYRNVSGPEKYYKYWGEVGVIAEIVGIVDFGVTRQRLSARLLVGLGVVMETVRDTLAYVRGELRIALDWVIARIRIFRKTIEIKINLRFSAEYREDFTLAKGDDGFAATWYQSNESYLLDADVSSFRTMPLTILASDWNRPPQDLPSANKVDFTLLVTADLVLDDDRVPHLIPMAFIPYGSKDDESGRQDTGVWTDVLDLVLDWSLLIFYPNVPGHADTISLVMLRDILGQILDKISDPGWRQSRGSWSATSFWEVMKRRFNMALENELDTGVTGGTFFNLRQGLTATILRNDNTSISVQLGGVTVPDKYLDLLDGFFDKLRVEIAERRGEPSFQMQMPAVLNNADLDDFLFEEYIESILRGVWASIGQKLDSGEWGQRPSDEVKVSQLREHLNSDAEKISGMINRQNFSGARVPVDMTLKTNDSTALFNFANRGLDVSSWPSDVAQVEELTLSDHAIAASVTFDGIDTSAVTQISQLKPVIGSVEIDQQRPFDTVRGESHVLADQVLLQAGGGSLGVVIGVPEALMAKSYEIGRQQAVREDLEVVVERFEQAEYDLSAARQPIEFSSWVMLGLNVTQMVEKSDTFELQALNEGDRRILDDYLAAGVDIDDIEIDIYAAETGEGGVIERFDSAGIDPAKSFLGRVNVSDDPNPTDIGIRRAALSSASPLVYARPIKAEYRSFIELLRLAGDTNSGGYVLHLDGWTGGDATRIWLAIKLKDQPGRSVLMSYVNKIFIKNDQITGRVGAAAGLLMRESKDTIVATGEPGVFMAKITRPNPNTLYRDPNGPADGPRNFKRDAAILSQEIRHGVPTGTYTAMEEAGTLIEETLDDAGGQEVDMGKRFNLLQVEVNPNSAFQGLDKANDLPTGPGTKTNGKYDEYEYTWSIPASRFIKSANNDLFARQSVANDQVFMYAAMGRSMKIKATFRDVLGYSLDQDSVWSTTLKGLYFDPLISLMELTGLRVSFTVDRATKNLKIGMRFEPAAITRENSKATTFRVLSVNDGGVDHVERVRSIRADYDRAMQQLRDKNTTFKVGCSLGLSGSSTFEKVLSVNQRLAL</sequence>